<dbReference type="PROSITE" id="PS51446">
    <property type="entry name" value="PACIFASTIN"/>
    <property type="match status" value="1"/>
</dbReference>
<evidence type="ECO:0000259" key="9">
    <source>
        <dbReference type="PROSITE" id="PS51465"/>
    </source>
</evidence>
<evidence type="ECO:0000313" key="11">
    <source>
        <dbReference type="Proteomes" id="UP001286313"/>
    </source>
</evidence>
<comment type="caution">
    <text evidence="7">Lacks conserved residue(s) required for the propagation of feature annotation.</text>
</comment>
<feature type="domain" description="Kazal-like" evidence="9">
    <location>
        <begin position="19"/>
        <end position="57"/>
    </location>
</feature>
<comment type="subcellular location">
    <subcellularLocation>
        <location evidence="1">Secreted</location>
    </subcellularLocation>
</comment>
<dbReference type="AlphaFoldDB" id="A0AAE1FK72"/>
<keyword evidence="5 7" id="KW-1015">Disulfide bond</keyword>
<accession>A0AAE1FK72</accession>
<feature type="domain" description="Kazal-like" evidence="9">
    <location>
        <begin position="65"/>
        <end position="116"/>
    </location>
</feature>
<dbReference type="Proteomes" id="UP001286313">
    <property type="component" value="Unassembled WGS sequence"/>
</dbReference>
<dbReference type="PANTHER" id="PTHR10913:SF45">
    <property type="entry name" value="FOLLISTATIN, ISOFORM A-RELATED"/>
    <property type="match status" value="1"/>
</dbReference>
<evidence type="ECO:0000256" key="5">
    <source>
        <dbReference type="ARBA" id="ARBA00023157"/>
    </source>
</evidence>
<dbReference type="GO" id="GO:0004867">
    <property type="term" value="F:serine-type endopeptidase inhibitor activity"/>
    <property type="evidence" value="ECO:0007669"/>
    <property type="project" value="UniProtKB-UniRule"/>
</dbReference>
<evidence type="ECO:0000256" key="4">
    <source>
        <dbReference type="ARBA" id="ARBA00022900"/>
    </source>
</evidence>
<feature type="domain" description="Kazal-like" evidence="9">
    <location>
        <begin position="117"/>
        <end position="163"/>
    </location>
</feature>
<dbReference type="CDD" id="cd00104">
    <property type="entry name" value="KAZAL_FS"/>
    <property type="match status" value="3"/>
</dbReference>
<sequence>MNAVGWRCFQSSLSRARSKTQPDNCRKPCTKMYSPVCGNDGKTYDNKCELENAKCNKRLLEVVHNGKYSNCNQICTMEHDPVCGSDGKTYGNKCMFESAKCENQLLKIVSYGECKDNCKKPCNKRYFPVCGSDDKTYGNKCELENVICDEPWLRFGHFGKCRGITCVPGTSWKEDCNTCNCFDGIKACTLKGCPQYWDRKI</sequence>
<comment type="similarity">
    <text evidence="6 7">Belongs to the protease inhibitor I19 family.</text>
</comment>
<evidence type="ECO:0000256" key="6">
    <source>
        <dbReference type="ARBA" id="ARBA00029459"/>
    </source>
</evidence>
<dbReference type="Pfam" id="PF07648">
    <property type="entry name" value="Kazal_2"/>
    <property type="match status" value="1"/>
</dbReference>
<feature type="site" description="Reactive bond" evidence="7">
    <location>
        <begin position="190"/>
        <end position="191"/>
    </location>
</feature>
<dbReference type="SUPFAM" id="SSF100895">
    <property type="entry name" value="Kazal-type serine protease inhibitors"/>
    <property type="match status" value="3"/>
</dbReference>
<dbReference type="PROSITE" id="PS51465">
    <property type="entry name" value="KAZAL_2"/>
    <property type="match status" value="3"/>
</dbReference>
<organism evidence="10 11">
    <name type="scientific">Petrolisthes cinctipes</name>
    <name type="common">Flat porcelain crab</name>
    <dbReference type="NCBI Taxonomy" id="88211"/>
    <lineage>
        <taxon>Eukaryota</taxon>
        <taxon>Metazoa</taxon>
        <taxon>Ecdysozoa</taxon>
        <taxon>Arthropoda</taxon>
        <taxon>Crustacea</taxon>
        <taxon>Multicrustacea</taxon>
        <taxon>Malacostraca</taxon>
        <taxon>Eumalacostraca</taxon>
        <taxon>Eucarida</taxon>
        <taxon>Decapoda</taxon>
        <taxon>Pleocyemata</taxon>
        <taxon>Anomura</taxon>
        <taxon>Galatheoidea</taxon>
        <taxon>Porcellanidae</taxon>
        <taxon>Petrolisthes</taxon>
    </lineage>
</organism>
<evidence type="ECO:0000256" key="2">
    <source>
        <dbReference type="ARBA" id="ARBA00022525"/>
    </source>
</evidence>
<dbReference type="SMART" id="SM00280">
    <property type="entry name" value="KAZAL"/>
    <property type="match status" value="3"/>
</dbReference>
<evidence type="ECO:0000256" key="3">
    <source>
        <dbReference type="ARBA" id="ARBA00022690"/>
    </source>
</evidence>
<evidence type="ECO:0000256" key="7">
    <source>
        <dbReference type="PROSITE-ProRule" id="PRU00776"/>
    </source>
</evidence>
<gene>
    <name evidence="10" type="ORF">Pcinc_019984</name>
</gene>
<comment type="caution">
    <text evidence="10">The sequence shown here is derived from an EMBL/GenBank/DDBJ whole genome shotgun (WGS) entry which is preliminary data.</text>
</comment>
<evidence type="ECO:0000259" key="8">
    <source>
        <dbReference type="PROSITE" id="PS51446"/>
    </source>
</evidence>
<feature type="domain" description="Pacifastin" evidence="8">
    <location>
        <begin position="163"/>
        <end position="196"/>
    </location>
</feature>
<dbReference type="InterPro" id="IPR008037">
    <property type="entry name" value="Pacifastin_dom"/>
</dbReference>
<feature type="disulfide bond" evidence="7">
    <location>
        <begin position="166"/>
        <end position="181"/>
    </location>
</feature>
<dbReference type="Pfam" id="PF00050">
    <property type="entry name" value="Kazal_1"/>
    <property type="match status" value="2"/>
</dbReference>
<evidence type="ECO:0000256" key="1">
    <source>
        <dbReference type="ARBA" id="ARBA00004613"/>
    </source>
</evidence>
<dbReference type="InterPro" id="IPR050653">
    <property type="entry name" value="Prot_Inhib_GrowthFact_Antg"/>
</dbReference>
<dbReference type="GO" id="GO:0030154">
    <property type="term" value="P:cell differentiation"/>
    <property type="evidence" value="ECO:0007669"/>
    <property type="project" value="TreeGrafter"/>
</dbReference>
<dbReference type="PANTHER" id="PTHR10913">
    <property type="entry name" value="FOLLISTATIN-RELATED"/>
    <property type="match status" value="1"/>
</dbReference>
<reference evidence="10" key="1">
    <citation type="submission" date="2023-10" db="EMBL/GenBank/DDBJ databases">
        <title>Genome assemblies of two species of porcelain crab, Petrolisthes cinctipes and Petrolisthes manimaculis (Anomura: Porcellanidae).</title>
        <authorList>
            <person name="Angst P."/>
        </authorList>
    </citation>
    <scope>NUCLEOTIDE SEQUENCE</scope>
    <source>
        <strain evidence="10">PB745_01</strain>
        <tissue evidence="10">Gill</tissue>
    </source>
</reference>
<dbReference type="EMBL" id="JAWQEG010002008">
    <property type="protein sequence ID" value="KAK3875131.1"/>
    <property type="molecule type" value="Genomic_DNA"/>
</dbReference>
<dbReference type="Gene3D" id="3.30.60.30">
    <property type="match status" value="3"/>
</dbReference>
<dbReference type="SUPFAM" id="SSF57283">
    <property type="entry name" value="PMP inhibitors"/>
    <property type="match status" value="1"/>
</dbReference>
<keyword evidence="2" id="KW-0964">Secreted</keyword>
<evidence type="ECO:0000313" key="10">
    <source>
        <dbReference type="EMBL" id="KAK3875131.1"/>
    </source>
</evidence>
<name>A0AAE1FK72_PETCI</name>
<keyword evidence="3 7" id="KW-0646">Protease inhibitor</keyword>
<dbReference type="InterPro" id="IPR036058">
    <property type="entry name" value="Kazal_dom_sf"/>
</dbReference>
<dbReference type="Pfam" id="PF05375">
    <property type="entry name" value="Pacifastin_I"/>
    <property type="match status" value="1"/>
</dbReference>
<keyword evidence="11" id="KW-1185">Reference proteome</keyword>
<keyword evidence="4 7" id="KW-0722">Serine protease inhibitor</keyword>
<proteinExistence type="inferred from homology"/>
<dbReference type="InterPro" id="IPR036201">
    <property type="entry name" value="Pacifastin_dom_sf"/>
</dbReference>
<protein>
    <recommendedName>
        <fullName evidence="12">Follistatin</fullName>
    </recommendedName>
</protein>
<dbReference type="InterPro" id="IPR002350">
    <property type="entry name" value="Kazal_dom"/>
</dbReference>
<evidence type="ECO:0008006" key="12">
    <source>
        <dbReference type="Google" id="ProtNLM"/>
    </source>
</evidence>
<dbReference type="GO" id="GO:0005576">
    <property type="term" value="C:extracellular region"/>
    <property type="evidence" value="ECO:0007669"/>
    <property type="project" value="UniProtKB-SubCell"/>
</dbReference>